<dbReference type="OrthoDB" id="9808839at2"/>
<dbReference type="Gene3D" id="3.10.450.160">
    <property type="entry name" value="inner membrane protein cigr"/>
    <property type="match status" value="1"/>
</dbReference>
<organism evidence="2 3">
    <name type="scientific">Allosphingosinicella deserti</name>
    <dbReference type="NCBI Taxonomy" id="2116704"/>
    <lineage>
        <taxon>Bacteria</taxon>
        <taxon>Pseudomonadati</taxon>
        <taxon>Pseudomonadota</taxon>
        <taxon>Alphaproteobacteria</taxon>
        <taxon>Sphingomonadales</taxon>
        <taxon>Sphingomonadaceae</taxon>
        <taxon>Allosphingosinicella</taxon>
    </lineage>
</organism>
<dbReference type="AlphaFoldDB" id="A0A2P7QH61"/>
<reference evidence="2 3" key="1">
    <citation type="submission" date="2018-03" db="EMBL/GenBank/DDBJ databases">
        <title>The draft genome of Sphingosinicella sp. GL-C-18.</title>
        <authorList>
            <person name="Liu L."/>
            <person name="Li L."/>
            <person name="Liang L."/>
            <person name="Zhang X."/>
            <person name="Wang T."/>
        </authorList>
    </citation>
    <scope>NUCLEOTIDE SEQUENCE [LARGE SCALE GENOMIC DNA]</scope>
    <source>
        <strain evidence="2 3">GL-C-18</strain>
    </source>
</reference>
<keyword evidence="3" id="KW-1185">Reference proteome</keyword>
<evidence type="ECO:0000256" key="1">
    <source>
        <dbReference type="SAM" id="SignalP"/>
    </source>
</evidence>
<gene>
    <name evidence="2" type="ORF">C7I55_22365</name>
</gene>
<dbReference type="Pfam" id="PF11776">
    <property type="entry name" value="RcnB"/>
    <property type="match status" value="1"/>
</dbReference>
<dbReference type="EMBL" id="PXYI01000009">
    <property type="protein sequence ID" value="PSJ37270.1"/>
    <property type="molecule type" value="Genomic_DNA"/>
</dbReference>
<sequence>MKTVKKIILAGVAASVVAVPVAAEAAPGGRYDNDRGRVERVETTRVVQRNNGRQVVNVKQVRRDDRASYRSFRRGERFDSRYARNYRVINNPRAYRLSDAPRGYRWVQSGNDAVLVAITSGIIGTVLGSRF</sequence>
<comment type="caution">
    <text evidence="2">The sequence shown here is derived from an EMBL/GenBank/DDBJ whole genome shotgun (WGS) entry which is preliminary data.</text>
</comment>
<protein>
    <recommendedName>
        <fullName evidence="4">Regulator RcnB of Ni and Co efflux</fullName>
    </recommendedName>
</protein>
<feature type="chain" id="PRO_5015179970" description="Regulator RcnB of Ni and Co efflux" evidence="1">
    <location>
        <begin position="26"/>
        <end position="131"/>
    </location>
</feature>
<dbReference type="RefSeq" id="WP_106515260.1">
    <property type="nucleotide sequence ID" value="NZ_PXYI01000009.1"/>
</dbReference>
<dbReference type="Proteomes" id="UP000241167">
    <property type="component" value="Unassembled WGS sequence"/>
</dbReference>
<accession>A0A2P7QH61</accession>
<evidence type="ECO:0008006" key="4">
    <source>
        <dbReference type="Google" id="ProtNLM"/>
    </source>
</evidence>
<evidence type="ECO:0000313" key="3">
    <source>
        <dbReference type="Proteomes" id="UP000241167"/>
    </source>
</evidence>
<feature type="signal peptide" evidence="1">
    <location>
        <begin position="1"/>
        <end position="25"/>
    </location>
</feature>
<proteinExistence type="predicted"/>
<keyword evidence="1" id="KW-0732">Signal</keyword>
<name>A0A2P7QH61_9SPHN</name>
<evidence type="ECO:0000313" key="2">
    <source>
        <dbReference type="EMBL" id="PSJ37270.1"/>
    </source>
</evidence>
<dbReference type="InterPro" id="IPR024572">
    <property type="entry name" value="RcnB"/>
</dbReference>